<evidence type="ECO:0000313" key="1">
    <source>
        <dbReference type="EMBL" id="TPG83496.1"/>
    </source>
</evidence>
<protein>
    <submittedName>
        <fullName evidence="1">Uncharacterized protein</fullName>
    </submittedName>
</protein>
<organism evidence="1 2">
    <name type="scientific">Pseudomonas mandelii</name>
    <dbReference type="NCBI Taxonomy" id="75612"/>
    <lineage>
        <taxon>Bacteria</taxon>
        <taxon>Pseudomonadati</taxon>
        <taxon>Pseudomonadota</taxon>
        <taxon>Gammaproteobacteria</taxon>
        <taxon>Pseudomonadales</taxon>
        <taxon>Pseudomonadaceae</taxon>
        <taxon>Pseudomonas</taxon>
    </lineage>
</organism>
<dbReference type="AlphaFoldDB" id="A0A502ID08"/>
<dbReference type="EMBL" id="RCZA01000006">
    <property type="protein sequence ID" value="TPG83496.1"/>
    <property type="molecule type" value="Genomic_DNA"/>
</dbReference>
<accession>A0A502ID08</accession>
<reference evidence="1 2" key="1">
    <citation type="journal article" date="2019" name="Environ. Microbiol.">
        <title>Species interactions and distinct microbial communities in high Arctic permafrost affected cryosols are associated with the CH4 and CO2 gas fluxes.</title>
        <authorList>
            <person name="Altshuler I."/>
            <person name="Hamel J."/>
            <person name="Turney S."/>
            <person name="Magnuson E."/>
            <person name="Levesque R."/>
            <person name="Greer C."/>
            <person name="Whyte L.G."/>
        </authorList>
    </citation>
    <scope>NUCLEOTIDE SEQUENCE [LARGE SCALE GENOMIC DNA]</scope>
    <source>
        <strain evidence="1 2">OWC5</strain>
    </source>
</reference>
<comment type="caution">
    <text evidence="1">The sequence shown here is derived from an EMBL/GenBank/DDBJ whole genome shotgun (WGS) entry which is preliminary data.</text>
</comment>
<sequence>MIVFCAPVESVVGRNAAFASKPAPTVGMRQARQLDPLWERACSRRGPQKHQCNEGINPLFTLSLCTANTLDLVPLQPSFRQ</sequence>
<name>A0A502ID08_9PSED</name>
<gene>
    <name evidence="1" type="ORF">EAH74_16775</name>
</gene>
<evidence type="ECO:0000313" key="2">
    <source>
        <dbReference type="Proteomes" id="UP000320914"/>
    </source>
</evidence>
<proteinExistence type="predicted"/>
<dbReference type="Proteomes" id="UP000320914">
    <property type="component" value="Unassembled WGS sequence"/>
</dbReference>